<sequence>MSEPLHKSPDRPEAAIGEALRQLPLLQPERDLWASLARELAPPQKRRPRWPYWLSAAAAVLLTVLLWPGRTLPTTPTEPDALHAWIAHSQQLEGTLRQLESRPTDAETALAGAELEDLIGLTDLQLSVAEKPEDELALWKQRVLLMNELTELRRSGRSTAANESVGMMPASYRIN</sequence>
<reference evidence="1 2" key="1">
    <citation type="submission" date="2018-03" db="EMBL/GenBank/DDBJ databases">
        <title>Ahniella affigens gen. nov., sp. nov., a gammaproteobacterium isolated from sandy soil near a stream.</title>
        <authorList>
            <person name="Ko Y."/>
            <person name="Kim J.-H."/>
        </authorList>
    </citation>
    <scope>NUCLEOTIDE SEQUENCE [LARGE SCALE GENOMIC DNA]</scope>
    <source>
        <strain evidence="1 2">D13</strain>
    </source>
</reference>
<dbReference type="EMBL" id="CP027860">
    <property type="protein sequence ID" value="AVP97874.1"/>
    <property type="molecule type" value="Genomic_DNA"/>
</dbReference>
<dbReference type="KEGG" id="xba:C7S18_12000"/>
<evidence type="ECO:0000313" key="2">
    <source>
        <dbReference type="Proteomes" id="UP000241074"/>
    </source>
</evidence>
<gene>
    <name evidence="1" type="ORF">C7S18_12000</name>
</gene>
<keyword evidence="2" id="KW-1185">Reference proteome</keyword>
<dbReference type="AlphaFoldDB" id="A0A2P1PSR3"/>
<organism evidence="1 2">
    <name type="scientific">Ahniella affigens</name>
    <dbReference type="NCBI Taxonomy" id="2021234"/>
    <lineage>
        <taxon>Bacteria</taxon>
        <taxon>Pseudomonadati</taxon>
        <taxon>Pseudomonadota</taxon>
        <taxon>Gammaproteobacteria</taxon>
        <taxon>Lysobacterales</taxon>
        <taxon>Rhodanobacteraceae</taxon>
        <taxon>Ahniella</taxon>
    </lineage>
</organism>
<protein>
    <submittedName>
        <fullName evidence="1">Uncharacterized protein</fullName>
    </submittedName>
</protein>
<reference evidence="1 2" key="2">
    <citation type="submission" date="2018-03" db="EMBL/GenBank/DDBJ databases">
        <authorList>
            <person name="Keele B.F."/>
        </authorList>
    </citation>
    <scope>NUCLEOTIDE SEQUENCE [LARGE SCALE GENOMIC DNA]</scope>
    <source>
        <strain evidence="1 2">D13</strain>
    </source>
</reference>
<proteinExistence type="predicted"/>
<accession>A0A2P1PSR3</accession>
<name>A0A2P1PSR3_9GAMM</name>
<dbReference type="Proteomes" id="UP000241074">
    <property type="component" value="Chromosome"/>
</dbReference>
<evidence type="ECO:0000313" key="1">
    <source>
        <dbReference type="EMBL" id="AVP97874.1"/>
    </source>
</evidence>
<dbReference type="RefSeq" id="WP_106891794.1">
    <property type="nucleotide sequence ID" value="NZ_CP027860.1"/>
</dbReference>